<dbReference type="EMBL" id="PDCK01000044">
    <property type="protein sequence ID" value="PRQ23000.1"/>
    <property type="molecule type" value="Genomic_DNA"/>
</dbReference>
<keyword evidence="5" id="KW-1185">Reference proteome</keyword>
<feature type="transmembrane region" description="Helical" evidence="3">
    <location>
        <begin position="20"/>
        <end position="44"/>
    </location>
</feature>
<evidence type="ECO:0000256" key="1">
    <source>
        <dbReference type="ARBA" id="ARBA00004308"/>
    </source>
</evidence>
<sequence length="59" mass="6815">MNIGTITKLFGAGENECSIILLWTNVFALVSPTLWSAFFMWFVARQVWNSYKGSRFNHI</sequence>
<dbReference type="GO" id="GO:0080162">
    <property type="term" value="P:endoplasmic reticulum to cytosol auxin transport"/>
    <property type="evidence" value="ECO:0007669"/>
    <property type="project" value="InterPro"/>
</dbReference>
<comment type="subcellular location">
    <subcellularLocation>
        <location evidence="1">Endomembrane system</location>
    </subcellularLocation>
</comment>
<evidence type="ECO:0000256" key="2">
    <source>
        <dbReference type="ARBA" id="ARBA00022448"/>
    </source>
</evidence>
<dbReference type="GO" id="GO:0012505">
    <property type="term" value="C:endomembrane system"/>
    <property type="evidence" value="ECO:0007669"/>
    <property type="project" value="UniProtKB-SubCell"/>
</dbReference>
<proteinExistence type="predicted"/>
<evidence type="ECO:0000256" key="3">
    <source>
        <dbReference type="SAM" id="Phobius"/>
    </source>
</evidence>
<dbReference type="Proteomes" id="UP000238479">
    <property type="component" value="Chromosome 6"/>
</dbReference>
<dbReference type="PANTHER" id="PTHR31651">
    <property type="match status" value="1"/>
</dbReference>
<evidence type="ECO:0000313" key="5">
    <source>
        <dbReference type="Proteomes" id="UP000238479"/>
    </source>
</evidence>
<dbReference type="AlphaFoldDB" id="A0A2P6PM71"/>
<keyword evidence="3" id="KW-0812">Transmembrane</keyword>
<keyword evidence="3" id="KW-1133">Transmembrane helix</keyword>
<dbReference type="STRING" id="74649.A0A2P6PM71"/>
<protein>
    <submittedName>
        <fullName evidence="4">Uncharacterized protein</fullName>
    </submittedName>
</protein>
<dbReference type="PANTHER" id="PTHR31651:SF33">
    <property type="entry name" value="PROTEIN PIN-LIKES 1"/>
    <property type="match status" value="1"/>
</dbReference>
<keyword evidence="3" id="KW-0472">Membrane</keyword>
<keyword evidence="2" id="KW-0813">Transport</keyword>
<organism evidence="4 5">
    <name type="scientific">Rosa chinensis</name>
    <name type="common">China rose</name>
    <dbReference type="NCBI Taxonomy" id="74649"/>
    <lineage>
        <taxon>Eukaryota</taxon>
        <taxon>Viridiplantae</taxon>
        <taxon>Streptophyta</taxon>
        <taxon>Embryophyta</taxon>
        <taxon>Tracheophyta</taxon>
        <taxon>Spermatophyta</taxon>
        <taxon>Magnoliopsida</taxon>
        <taxon>eudicotyledons</taxon>
        <taxon>Gunneridae</taxon>
        <taxon>Pentapetalae</taxon>
        <taxon>rosids</taxon>
        <taxon>fabids</taxon>
        <taxon>Rosales</taxon>
        <taxon>Rosaceae</taxon>
        <taxon>Rosoideae</taxon>
        <taxon>Rosoideae incertae sedis</taxon>
        <taxon>Rosa</taxon>
    </lineage>
</organism>
<gene>
    <name evidence="4" type="ORF">RchiOBHm_Chr6g0256401</name>
</gene>
<reference evidence="4 5" key="1">
    <citation type="journal article" date="2018" name="Nat. Genet.">
        <title>The Rosa genome provides new insights in the design of modern roses.</title>
        <authorList>
            <person name="Bendahmane M."/>
        </authorList>
    </citation>
    <scope>NUCLEOTIDE SEQUENCE [LARGE SCALE GENOMIC DNA]</scope>
    <source>
        <strain evidence="5">cv. Old Blush</strain>
    </source>
</reference>
<dbReference type="Gramene" id="PRQ23000">
    <property type="protein sequence ID" value="PRQ23000"/>
    <property type="gene ID" value="RchiOBHm_Chr6g0256401"/>
</dbReference>
<dbReference type="InterPro" id="IPR045033">
    <property type="entry name" value="PILS1/3/4/5/7"/>
</dbReference>
<evidence type="ECO:0000313" key="4">
    <source>
        <dbReference type="EMBL" id="PRQ23000.1"/>
    </source>
</evidence>
<name>A0A2P6PM71_ROSCH</name>
<comment type="caution">
    <text evidence="4">The sequence shown here is derived from an EMBL/GenBank/DDBJ whole genome shotgun (WGS) entry which is preliminary data.</text>
</comment>
<accession>A0A2P6PM71</accession>